<dbReference type="PANTHER" id="PTHR46401:SF2">
    <property type="entry name" value="GLYCOSYLTRANSFERASE WBBK-RELATED"/>
    <property type="match status" value="1"/>
</dbReference>
<dbReference type="AlphaFoldDB" id="A0AB39V415"/>
<feature type="domain" description="Glycosyl transferase family 1" evidence="3">
    <location>
        <begin position="284"/>
        <end position="437"/>
    </location>
</feature>
<dbReference type="SUPFAM" id="SSF53756">
    <property type="entry name" value="UDP-Glycosyltransferase/glycogen phosphorylase"/>
    <property type="match status" value="2"/>
</dbReference>
<sequence length="917" mass="107703">MSIWMDLTNTMRIWDGGCVGIVRAELEIAKNLKKENPEIRFCVSEEIGFSEIKSEELEWLWKSDSVSDAYIKHFNRNNKSNEFEMPEGLEKAINTSTARIERARILKELIHSKLHGIKKILAIIIINLIYIPLKIISKFNNGFRNKLINKKDNYEFTHPFKEGDIIFSCGWYTSNKEYQYSRLKSLLGNIKLIYLIYDLITVKKDLKFLYNTEKEFSEYLTWISTNCDYIFYGGETTKKDAEEFFKENKLPIKKGFPVKFGSNIIKKVNSCTKENVLKKYNILDKYILAVGSIDPKKNYMIIYKAYKLMLQSMSQEKIPQLVIVGEHSNGITKDFIKNDTEVCKKIILITPSNEELDIIYRNCKFTILPSVYEGWSLMLSESLNYGKFCLCSDIEPLREIAGELVDYVETMDSVEWMNKILYYNENDEILKSYSEKIEKKWKLITWKDCGKQVNNYLLQITNEKLEYSGKIYYDLTLAWHSIFAQANVSGILRTQLQLAKNLIRDIENIEYIVLLDDKYVTLDKYSINQLFSSKAIEEGFKELGYQIKCLINQKTSAIYEKGKKLSRRERFKEVIWLTISLFPSNIQKMIVNHIKKINKKNERKINKKNFLLPFKENDVFFSAGMGYSEHIYAVIENSKKKNNFKYFQLIYDFTPIIVPQTHTEKINKFYKVFLDRTYKLSDIVFYGGETAMLDGLKYAKNNNLPERKGIPVKFGSDVTIKLNLDDTKLREKVFEKYNIDKSYIMAVGSIEARKNHDILYQAYLELMKTAEDLPQMIFCGYPGWKTEELLERLERDERIKNKIIIITPDDTELEILYKNSLFTVLASLYEGWSLTLPESLNYGKFCITSDVAPLKETGGNFIDYANPYNAKEWAEKILYYYKNLDKLEEKNRNIEENWKSITWEECAKNLAKELKKY</sequence>
<dbReference type="PANTHER" id="PTHR46401">
    <property type="entry name" value="GLYCOSYLTRANSFERASE WBBK-RELATED"/>
    <property type="match status" value="1"/>
</dbReference>
<dbReference type="EMBL" id="CP165647">
    <property type="protein sequence ID" value="XDU62175.1"/>
    <property type="molecule type" value="Genomic_DNA"/>
</dbReference>
<keyword evidence="4" id="KW-0328">Glycosyltransferase</keyword>
<reference evidence="4" key="1">
    <citation type="submission" date="2024-07" db="EMBL/GenBank/DDBJ databases">
        <authorList>
            <person name="Li X.-J."/>
            <person name="Wang X."/>
        </authorList>
    </citation>
    <scope>NUCLEOTIDE SEQUENCE</scope>
    <source>
        <strain evidence="4">HSP-536</strain>
    </source>
</reference>
<evidence type="ECO:0000256" key="2">
    <source>
        <dbReference type="SAM" id="Coils"/>
    </source>
</evidence>
<dbReference type="InterPro" id="IPR001296">
    <property type="entry name" value="Glyco_trans_1"/>
</dbReference>
<feature type="coiled-coil region" evidence="2">
    <location>
        <begin position="877"/>
        <end position="904"/>
    </location>
</feature>
<evidence type="ECO:0000259" key="3">
    <source>
        <dbReference type="Pfam" id="PF00534"/>
    </source>
</evidence>
<evidence type="ECO:0000256" key="1">
    <source>
        <dbReference type="ARBA" id="ARBA00022679"/>
    </source>
</evidence>
<protein>
    <submittedName>
        <fullName evidence="4">Glycosyltransferase</fullName>
        <ecNumber evidence="4">2.4.-.-</ecNumber>
    </submittedName>
</protein>
<organism evidence="4">
    <name type="scientific">Leptotrichia alba</name>
    <dbReference type="NCBI Taxonomy" id="3239304"/>
    <lineage>
        <taxon>Bacteria</taxon>
        <taxon>Fusobacteriati</taxon>
        <taxon>Fusobacteriota</taxon>
        <taxon>Fusobacteriia</taxon>
        <taxon>Fusobacteriales</taxon>
        <taxon>Leptotrichiaceae</taxon>
        <taxon>Leptotrichia</taxon>
    </lineage>
</organism>
<dbReference type="GO" id="GO:0016757">
    <property type="term" value="F:glycosyltransferase activity"/>
    <property type="evidence" value="ECO:0007669"/>
    <property type="project" value="UniProtKB-KW"/>
</dbReference>
<feature type="domain" description="Glycosyl transferase family 1" evidence="3">
    <location>
        <begin position="731"/>
        <end position="896"/>
    </location>
</feature>
<evidence type="ECO:0000313" key="4">
    <source>
        <dbReference type="EMBL" id="XDU62175.1"/>
    </source>
</evidence>
<dbReference type="Gene3D" id="3.40.50.2000">
    <property type="entry name" value="Glycogen Phosphorylase B"/>
    <property type="match status" value="2"/>
</dbReference>
<keyword evidence="2" id="KW-0175">Coiled coil</keyword>
<name>A0AB39V415_9FUSO</name>
<dbReference type="EC" id="2.4.-.-" evidence="4"/>
<dbReference type="RefSeq" id="WP_369715823.1">
    <property type="nucleotide sequence ID" value="NZ_CP165647.1"/>
</dbReference>
<gene>
    <name evidence="4" type="ORF">AB8B28_11130</name>
</gene>
<dbReference type="Pfam" id="PF00534">
    <property type="entry name" value="Glycos_transf_1"/>
    <property type="match status" value="2"/>
</dbReference>
<accession>A0AB39V415</accession>
<keyword evidence="1 4" id="KW-0808">Transferase</keyword>
<dbReference type="KEGG" id="lala:AB8B28_11130"/>
<proteinExistence type="predicted"/>